<reference evidence="3 4" key="1">
    <citation type="submission" date="2015-03" db="EMBL/GenBank/DDBJ databases">
        <title>Genome sequencing of Methylobacterium aquaticum DSM16371 type strain.</title>
        <authorList>
            <person name="Chaudhry V."/>
            <person name="Patil P.B."/>
        </authorList>
    </citation>
    <scope>NUCLEOTIDE SEQUENCE [LARGE SCALE GENOMIC DNA]</scope>
    <source>
        <strain evidence="3 4">DSM 16371</strain>
    </source>
</reference>
<dbReference type="SMART" id="SM00773">
    <property type="entry name" value="WGR"/>
    <property type="match status" value="1"/>
</dbReference>
<comment type="caution">
    <text evidence="3">The sequence shown here is derived from an EMBL/GenBank/DDBJ whole genome shotgun (WGS) entry which is preliminary data.</text>
</comment>
<dbReference type="CDD" id="cd07996">
    <property type="entry name" value="WGR_MMR_like"/>
    <property type="match status" value="1"/>
</dbReference>
<evidence type="ECO:0000313" key="4">
    <source>
        <dbReference type="Proteomes" id="UP000035929"/>
    </source>
</evidence>
<sequence>MERYELVEGKAAKFWEASVAGATLTVRYGRIGTQGQSKDKTFSDAAAAEREKAKLVREKTAKGYARAGRETVAGAAEEPAEEPSELAAPAAQPQAKVKAARAKASPAEPASHTEAEPAPRPAEPVPAVPVSEAPASGAPSLAEAGPVAPAPSRAVFDGTPLPTRLRPGRHLNADAAWHALREPLIARVGPDAGAQLIARKPSPDGLAAWIAAVVEALEEQRKVGRHGSRMDNDLRPLFEAALRFFVESGGATAAARLAGTMRPGARTGHYQDLAWAHPVFLALRAALVHAPEAEYDAAVAHLNARIAEDHDWAAAAAFAFVLADDRPAPHPLQPLAVLEAAEAAGIDVAADTNFLPLIVDAPPEAAARWRTKRSYHLYFCYCALDAPEAAATLIAVAEAAGQPALPSLDWLLHYALDDQRTALARAILSTGESGALAALLPHLHEKPVAAGLDAALAADPAAIVPYCLSALATGREEPALRARAVRALGTYGIETVRGWLGEGDGRAARVLDGLAEVRAVPLADRETWPRILRDPPWRATARRPDDLVLALDPLPTPFGFEKPAVEESYWRGSHARVLADMGALPAFIDEAEAVRPQQTWVKIPPASSVPPRDDPDALLAWLGARIVQIAQACRYWVPSPYHGLVGGLEKQPEPLALALWSLTGVIAGHGHVSEWPVIVATMLDRFGEKAIPGLVALVEADPVRLLPSVLTVDAAALAPPAARALTQLKKAREPALAWLRRHRRTAITRLLPDAVGKPGSIRDAAEHALRVLAADRPDGRAEIESVVTAYAGREKRVAEAAAQVLDRDPLARVPAKVARPPAWFVPGALARPRLQDGGALPDEAVATLCEMLSFTNPDAVYAGVPMVRDACTRDSLAAFAWDLFSAWTAAGTPSKDGWALRALGWFGDDGTARDLTRLIRRWPGESAHARAVTGLDVLCDIGSDVALMHLNGIAEKLKFKGLQDKARAKIAQLAEARGLSAEELSDRLAPDLDLDERGGLDLDFGPRRFRAGFDEALKPWVKDEAGQRLKDLPKPVKADDAEKAAAAGARWSALKKDARAVASLQVARLEAMLATSRRVRPAVFGPFFASHPLVRHLTQRLVWAVYPDADPRSVPTLTFRVAEDLGFTDAADEPVDIDLSEEATGPIGLVHPLHLDPQALAAWGALFGDYEIAPPFPQLARETHAFTEAERAAARTDRFAGTVVEAKRLRGMAAVGWPLGEKQDHGDIHWLERGVAFTDGGAGTAYLQFGDGLFTGAPEFESAEQTLGDLTLERPWSREPSRRTFGDLDPVTASELLRGPSLLAGTRLR</sequence>
<organism evidence="3 4">
    <name type="scientific">Methylobacterium aquaticum</name>
    <dbReference type="NCBI Taxonomy" id="270351"/>
    <lineage>
        <taxon>Bacteria</taxon>
        <taxon>Pseudomonadati</taxon>
        <taxon>Pseudomonadota</taxon>
        <taxon>Alphaproteobacteria</taxon>
        <taxon>Hyphomicrobiales</taxon>
        <taxon>Methylobacteriaceae</taxon>
        <taxon>Methylobacterium</taxon>
    </lineage>
</organism>
<dbReference type="SUPFAM" id="SSF142921">
    <property type="entry name" value="WGR domain-like"/>
    <property type="match status" value="1"/>
</dbReference>
<dbReference type="Pfam" id="PF13569">
    <property type="entry name" value="DUF4132"/>
    <property type="match status" value="1"/>
</dbReference>
<dbReference type="EMBL" id="LABX01000062">
    <property type="protein sequence ID" value="KMO36966.1"/>
    <property type="molecule type" value="Genomic_DNA"/>
</dbReference>
<dbReference type="InterPro" id="IPR036930">
    <property type="entry name" value="WGR_dom_sf"/>
</dbReference>
<gene>
    <name evidence="3" type="ORF">VP06_08780</name>
</gene>
<dbReference type="RefSeq" id="WP_048463399.1">
    <property type="nucleotide sequence ID" value="NZ_LABX01000062.1"/>
</dbReference>
<feature type="compositionally biased region" description="Pro residues" evidence="1">
    <location>
        <begin position="118"/>
        <end position="127"/>
    </location>
</feature>
<feature type="domain" description="WGR" evidence="2">
    <location>
        <begin position="1"/>
        <end position="78"/>
    </location>
</feature>
<dbReference type="InterPro" id="IPR008893">
    <property type="entry name" value="WGR_domain"/>
</dbReference>
<evidence type="ECO:0000313" key="3">
    <source>
        <dbReference type="EMBL" id="KMO36966.1"/>
    </source>
</evidence>
<dbReference type="OrthoDB" id="8859114at2"/>
<feature type="compositionally biased region" description="Low complexity" evidence="1">
    <location>
        <begin position="85"/>
        <end position="110"/>
    </location>
</feature>
<feature type="region of interest" description="Disordered" evidence="1">
    <location>
        <begin position="58"/>
        <end position="167"/>
    </location>
</feature>
<evidence type="ECO:0000259" key="2">
    <source>
        <dbReference type="PROSITE" id="PS51977"/>
    </source>
</evidence>
<feature type="compositionally biased region" description="Low complexity" evidence="1">
    <location>
        <begin position="128"/>
        <end position="140"/>
    </location>
</feature>
<proteinExistence type="predicted"/>
<dbReference type="Pfam" id="PF05406">
    <property type="entry name" value="WGR"/>
    <property type="match status" value="1"/>
</dbReference>
<dbReference type="InterPro" id="IPR025406">
    <property type="entry name" value="DUF4132"/>
</dbReference>
<protein>
    <submittedName>
        <fullName evidence="3">Molybdate metabolism regulator</fullName>
    </submittedName>
</protein>
<name>A0A0J6VD16_9HYPH</name>
<accession>A0A0J6VD16</accession>
<evidence type="ECO:0000256" key="1">
    <source>
        <dbReference type="SAM" id="MobiDB-lite"/>
    </source>
</evidence>
<dbReference type="PATRIC" id="fig|270351.6.peg.6515"/>
<dbReference type="Gene3D" id="2.20.140.10">
    <property type="entry name" value="WGR domain"/>
    <property type="match status" value="1"/>
</dbReference>
<dbReference type="Proteomes" id="UP000035929">
    <property type="component" value="Unassembled WGS sequence"/>
</dbReference>
<dbReference type="InterPro" id="IPR049809">
    <property type="entry name" value="YehF/YfeS-like_WGR"/>
</dbReference>
<dbReference type="PROSITE" id="PS51977">
    <property type="entry name" value="WGR"/>
    <property type="match status" value="1"/>
</dbReference>